<accession>A0A5B7IED5</accession>
<dbReference type="Gene3D" id="1.10.10.60">
    <property type="entry name" value="Homeodomain-like"/>
    <property type="match status" value="1"/>
</dbReference>
<reference evidence="3 4" key="1">
    <citation type="submission" date="2019-05" db="EMBL/GenBank/DDBJ databases">
        <title>Another draft genome of Portunus trituberculatus and its Hox gene families provides insights of decapod evolution.</title>
        <authorList>
            <person name="Jeong J.-H."/>
            <person name="Song I."/>
            <person name="Kim S."/>
            <person name="Choi T."/>
            <person name="Kim D."/>
            <person name="Ryu S."/>
            <person name="Kim W."/>
        </authorList>
    </citation>
    <scope>NUCLEOTIDE SEQUENCE [LARGE SCALE GENOMIC DNA]</scope>
    <source>
        <tissue evidence="3">Muscle</tissue>
    </source>
</reference>
<feature type="domain" description="HTH psq-type" evidence="2">
    <location>
        <begin position="29"/>
        <end position="75"/>
    </location>
</feature>
<dbReference type="Proteomes" id="UP000324222">
    <property type="component" value="Unassembled WGS sequence"/>
</dbReference>
<keyword evidence="4" id="KW-1185">Reference proteome</keyword>
<organism evidence="3 4">
    <name type="scientific">Portunus trituberculatus</name>
    <name type="common">Swimming crab</name>
    <name type="synonym">Neptunus trituberculatus</name>
    <dbReference type="NCBI Taxonomy" id="210409"/>
    <lineage>
        <taxon>Eukaryota</taxon>
        <taxon>Metazoa</taxon>
        <taxon>Ecdysozoa</taxon>
        <taxon>Arthropoda</taxon>
        <taxon>Crustacea</taxon>
        <taxon>Multicrustacea</taxon>
        <taxon>Malacostraca</taxon>
        <taxon>Eumalacostraca</taxon>
        <taxon>Eucarida</taxon>
        <taxon>Decapoda</taxon>
        <taxon>Pleocyemata</taxon>
        <taxon>Brachyura</taxon>
        <taxon>Eubrachyura</taxon>
        <taxon>Portunoidea</taxon>
        <taxon>Portunidae</taxon>
        <taxon>Portuninae</taxon>
        <taxon>Portunus</taxon>
    </lineage>
</organism>
<dbReference type="GO" id="GO:0003677">
    <property type="term" value="F:DNA binding"/>
    <property type="evidence" value="ECO:0007669"/>
    <property type="project" value="InterPro"/>
</dbReference>
<dbReference type="InterPro" id="IPR007889">
    <property type="entry name" value="HTH_Psq"/>
</dbReference>
<sequence>MQAMLRHSTSSLHADLTMPHKTISSPSPKKHNFLSFKDKLELIRKCEAGIARCVIAAQMGVPSSTVSTIWKNRDKYCEIAASTTFLHVFLFPKNVLYSTLIVKARGR</sequence>
<comment type="subcellular location">
    <subcellularLocation>
        <location evidence="1">Nucleus</location>
    </subcellularLocation>
</comment>
<dbReference type="Pfam" id="PF04218">
    <property type="entry name" value="CENP-B_N"/>
    <property type="match status" value="1"/>
</dbReference>
<name>A0A5B7IED5_PORTR</name>
<protein>
    <recommendedName>
        <fullName evidence="2">HTH psq-type domain-containing protein</fullName>
    </recommendedName>
</protein>
<evidence type="ECO:0000256" key="1">
    <source>
        <dbReference type="ARBA" id="ARBA00004123"/>
    </source>
</evidence>
<dbReference type="SUPFAM" id="SSF46689">
    <property type="entry name" value="Homeodomain-like"/>
    <property type="match status" value="1"/>
</dbReference>
<dbReference type="InterPro" id="IPR009057">
    <property type="entry name" value="Homeodomain-like_sf"/>
</dbReference>
<dbReference type="AlphaFoldDB" id="A0A5B7IED5"/>
<dbReference type="EMBL" id="VSRR010063384">
    <property type="protein sequence ID" value="MPC83751.1"/>
    <property type="molecule type" value="Genomic_DNA"/>
</dbReference>
<comment type="caution">
    <text evidence="3">The sequence shown here is derived from an EMBL/GenBank/DDBJ whole genome shotgun (WGS) entry which is preliminary data.</text>
</comment>
<evidence type="ECO:0000313" key="4">
    <source>
        <dbReference type="Proteomes" id="UP000324222"/>
    </source>
</evidence>
<evidence type="ECO:0000313" key="3">
    <source>
        <dbReference type="EMBL" id="MPC83751.1"/>
    </source>
</evidence>
<evidence type="ECO:0000259" key="2">
    <source>
        <dbReference type="Pfam" id="PF04218"/>
    </source>
</evidence>
<proteinExistence type="predicted"/>
<dbReference type="GO" id="GO:0005634">
    <property type="term" value="C:nucleus"/>
    <property type="evidence" value="ECO:0007669"/>
    <property type="project" value="UniProtKB-SubCell"/>
</dbReference>
<gene>
    <name evidence="3" type="ORF">E2C01_078467</name>
</gene>